<feature type="region of interest" description="Disordered" evidence="1">
    <location>
        <begin position="121"/>
        <end position="140"/>
    </location>
</feature>
<dbReference type="EMBL" id="CP109106">
    <property type="protein sequence ID" value="WSB68401.1"/>
    <property type="molecule type" value="Genomic_DNA"/>
</dbReference>
<dbReference type="Proteomes" id="UP001344251">
    <property type="component" value="Chromosome"/>
</dbReference>
<reference evidence="2 3" key="1">
    <citation type="submission" date="2022-10" db="EMBL/GenBank/DDBJ databases">
        <title>The complete genomes of actinobacterial strains from the NBC collection.</title>
        <authorList>
            <person name="Joergensen T.S."/>
            <person name="Alvarez Arevalo M."/>
            <person name="Sterndorff E.B."/>
            <person name="Faurdal D."/>
            <person name="Vuksanovic O."/>
            <person name="Mourched A.-S."/>
            <person name="Charusanti P."/>
            <person name="Shaw S."/>
            <person name="Blin K."/>
            <person name="Weber T."/>
        </authorList>
    </citation>
    <scope>NUCLEOTIDE SEQUENCE [LARGE SCALE GENOMIC DNA]</scope>
    <source>
        <strain evidence="2 3">NBC 01774</strain>
    </source>
</reference>
<evidence type="ECO:0000313" key="2">
    <source>
        <dbReference type="EMBL" id="WSB68401.1"/>
    </source>
</evidence>
<proteinExistence type="predicted"/>
<accession>A0ABZ1FDF2</accession>
<evidence type="ECO:0000256" key="1">
    <source>
        <dbReference type="SAM" id="MobiDB-lite"/>
    </source>
</evidence>
<organism evidence="2 3">
    <name type="scientific">Streptomyces decoyicus</name>
    <dbReference type="NCBI Taxonomy" id="249567"/>
    <lineage>
        <taxon>Bacteria</taxon>
        <taxon>Bacillati</taxon>
        <taxon>Actinomycetota</taxon>
        <taxon>Actinomycetes</taxon>
        <taxon>Kitasatosporales</taxon>
        <taxon>Streptomycetaceae</taxon>
        <taxon>Streptomyces</taxon>
    </lineage>
</organism>
<feature type="compositionally biased region" description="Polar residues" evidence="1">
    <location>
        <begin position="122"/>
        <end position="140"/>
    </location>
</feature>
<dbReference type="RefSeq" id="WP_326617880.1">
    <property type="nucleotide sequence ID" value="NZ_CP109106.1"/>
</dbReference>
<protein>
    <submittedName>
        <fullName evidence="2">Uncharacterized protein</fullName>
    </submittedName>
</protein>
<sequence length="140" mass="14878">MNTGVSRLTLDLTGASDTDADELQSLGEQLRRALLELEVEDVQLARQGAAAPEGAKPGEVIAVGALVVTTVPLLVRQVLQLVDTWLRHRPLRSVTVEIDGDTIELGNASAEDQRRLIDAFVSTRSPQAGTPQAGTPQSGE</sequence>
<keyword evidence="3" id="KW-1185">Reference proteome</keyword>
<gene>
    <name evidence="2" type="ORF">OG863_10780</name>
</gene>
<evidence type="ECO:0000313" key="3">
    <source>
        <dbReference type="Proteomes" id="UP001344251"/>
    </source>
</evidence>
<name>A0ABZ1FDF2_9ACTN</name>